<evidence type="ECO:0000313" key="10">
    <source>
        <dbReference type="EMBL" id="QPR73688.1"/>
    </source>
</evidence>
<evidence type="ECO:0000259" key="9">
    <source>
        <dbReference type="PROSITE" id="PS50035"/>
    </source>
</evidence>
<dbReference type="OMA" id="WRRLHRK"/>
<dbReference type="PANTHER" id="PTHR21248">
    <property type="entry name" value="CARDIOLIPIN SYNTHASE"/>
    <property type="match status" value="1"/>
</dbReference>
<evidence type="ECO:0000256" key="8">
    <source>
        <dbReference type="NCBIfam" id="TIGR04265"/>
    </source>
</evidence>
<feature type="domain" description="PLD phosphodiesterase" evidence="9">
    <location>
        <begin position="309"/>
        <end position="336"/>
    </location>
</feature>
<keyword evidence="6" id="KW-1133">Transmembrane helix</keyword>
<dbReference type="EMBL" id="CP065647">
    <property type="protein sequence ID" value="QPR73688.1"/>
    <property type="molecule type" value="Genomic_DNA"/>
</dbReference>
<evidence type="ECO:0000256" key="4">
    <source>
        <dbReference type="ARBA" id="ARBA00022692"/>
    </source>
</evidence>
<gene>
    <name evidence="10" type="primary">cls</name>
    <name evidence="11" type="ORF">CHCC16736_2675</name>
    <name evidence="10" type="ORF">I6G80_05350</name>
</gene>
<dbReference type="Proteomes" id="UP000435910">
    <property type="component" value="Unassembled WGS sequence"/>
</dbReference>
<proteinExistence type="predicted"/>
<evidence type="ECO:0000256" key="2">
    <source>
        <dbReference type="ARBA" id="ARBA00022475"/>
    </source>
</evidence>
<keyword evidence="3" id="KW-0808">Transferase</keyword>
<keyword evidence="2" id="KW-1003">Cell membrane</keyword>
<reference evidence="10 13" key="2">
    <citation type="submission" date="2020-12" db="EMBL/GenBank/DDBJ databases">
        <title>FDA dAtabase for Regulatory Grade micrObial Sequences (FDA-ARGOS): Supporting development and validation of Infectious Disease Dx tests.</title>
        <authorList>
            <person name="Nelson B."/>
            <person name="Plummer A."/>
            <person name="Tallon L."/>
            <person name="Sadzewicz L."/>
            <person name="Zhao X."/>
            <person name="Boylan J."/>
            <person name="Ott S."/>
            <person name="Bowen H."/>
            <person name="Vavikolanu K."/>
            <person name="Mehta A."/>
            <person name="Aluvathingal J."/>
            <person name="Nadendla S."/>
            <person name="Myers T."/>
            <person name="Yan Y."/>
            <person name="Sichtig H."/>
        </authorList>
    </citation>
    <scope>NUCLEOTIDE SEQUENCE [LARGE SCALE GENOMIC DNA]</scope>
    <source>
        <strain evidence="10 13">FDAARGOS_923</strain>
    </source>
</reference>
<sequence length="396" mass="45489">MVPLMIMVCFLILLLALDFHFGRKAFEKKAYEPVFSEKKSDIELIHNGEDLCERLLDDIRQAESSVHVMFYIVKNDDISLEFLKVLKDKAKSGVCVRLLIDRIGAMKVKKKTLSGLKQSGVHVFFANKPGFPYFFYRLNARNHRKIAVIDGKIGYVGGFNIAKEYLGKKAEFGPWKDYHLRMTGEGVADLQHIFISDFKREAPQAKPANSVFPPLQQGAVTHTTHATKGFSLEEKYISFIEQAKERIMICTPYYIPSPALQQAVLSARERGVIVSVLVPMKPDHPLVKEAAYTHFPALLKAGCYIYRYYRGFYHAKALIVDDRHVMIGTSNFDNRSLFLNDEVNVVIHDKDWTKQFFDVVKESIEHAELLTKERYAKRPVMQRPVEWLAKSISFFL</sequence>
<dbReference type="EMBL" id="NILC01000023">
    <property type="protein sequence ID" value="TWL27354.1"/>
    <property type="molecule type" value="Genomic_DNA"/>
</dbReference>
<protein>
    <recommendedName>
        <fullName evidence="8">Cardiolipin synthase</fullName>
        <ecNumber evidence="8">2.7.8.-</ecNumber>
    </recommendedName>
</protein>
<dbReference type="CDD" id="cd09110">
    <property type="entry name" value="PLDc_CLS_1"/>
    <property type="match status" value="1"/>
</dbReference>
<dbReference type="PANTHER" id="PTHR21248:SF7">
    <property type="entry name" value="MINOR CARDIOLIPIN SYNTHASE CLSB"/>
    <property type="match status" value="1"/>
</dbReference>
<evidence type="ECO:0000256" key="5">
    <source>
        <dbReference type="ARBA" id="ARBA00022737"/>
    </source>
</evidence>
<dbReference type="AlphaFoldDB" id="A0A1Y0YL41"/>
<keyword evidence="7" id="KW-0472">Membrane</keyword>
<dbReference type="SMART" id="SM00155">
    <property type="entry name" value="PLDc"/>
    <property type="match status" value="2"/>
</dbReference>
<dbReference type="PROSITE" id="PS50035">
    <property type="entry name" value="PLD"/>
    <property type="match status" value="2"/>
</dbReference>
<dbReference type="InterPro" id="IPR001736">
    <property type="entry name" value="PLipase_D/transphosphatidylase"/>
</dbReference>
<dbReference type="Proteomes" id="UP000595038">
    <property type="component" value="Chromosome"/>
</dbReference>
<keyword evidence="4" id="KW-0812">Transmembrane</keyword>
<dbReference type="Gene3D" id="3.30.870.10">
    <property type="entry name" value="Endonuclease Chain A"/>
    <property type="match status" value="2"/>
</dbReference>
<dbReference type="NCBIfam" id="TIGR04265">
    <property type="entry name" value="bac_cardiolipin"/>
    <property type="match status" value="1"/>
</dbReference>
<keyword evidence="5" id="KW-0677">Repeat</keyword>
<feature type="domain" description="PLD phosphodiesterase" evidence="9">
    <location>
        <begin position="138"/>
        <end position="165"/>
    </location>
</feature>
<reference evidence="11 12" key="1">
    <citation type="submission" date="2019-06" db="EMBL/GenBank/DDBJ databases">
        <title>Genome sequence analysis of &gt;100 Bacillus licheniformis strains suggests intrinsic resistance to this species.</title>
        <authorList>
            <person name="Wels M."/>
            <person name="Siezen R.J."/>
            <person name="Johansen E."/>
            <person name="Stuer-Lauridsen B."/>
            <person name="Bjerre K."/>
            <person name="Nielsen B.K.K."/>
        </authorList>
    </citation>
    <scope>NUCLEOTIDE SEQUENCE [LARGE SCALE GENOMIC DNA]</scope>
    <source>
        <strain evidence="11 12">BAC-16736</strain>
    </source>
</reference>
<evidence type="ECO:0000256" key="6">
    <source>
        <dbReference type="ARBA" id="ARBA00022989"/>
    </source>
</evidence>
<name>A0A1Y0YL41_BACLI</name>
<dbReference type="GO" id="GO:0008808">
    <property type="term" value="F:cardiolipin synthase activity"/>
    <property type="evidence" value="ECO:0007669"/>
    <property type="project" value="UniProtKB-UniRule"/>
</dbReference>
<dbReference type="InterPro" id="IPR025202">
    <property type="entry name" value="PLD-like_dom"/>
</dbReference>
<dbReference type="PIRSF" id="PIRSF000850">
    <property type="entry name" value="Phospholipase_D_PSS"/>
    <property type="match status" value="1"/>
</dbReference>
<accession>A0A1Y0YL41</accession>
<dbReference type="SUPFAM" id="SSF56024">
    <property type="entry name" value="Phospholipase D/nuclease"/>
    <property type="match status" value="2"/>
</dbReference>
<comment type="subcellular location">
    <subcellularLocation>
        <location evidence="1">Cell membrane</location>
    </subcellularLocation>
</comment>
<dbReference type="GO" id="GO:0005886">
    <property type="term" value="C:plasma membrane"/>
    <property type="evidence" value="ECO:0007669"/>
    <property type="project" value="UniProtKB-SubCell"/>
</dbReference>
<evidence type="ECO:0000313" key="11">
    <source>
        <dbReference type="EMBL" id="TWL27354.1"/>
    </source>
</evidence>
<organism evidence="11 12">
    <name type="scientific">Bacillus licheniformis</name>
    <dbReference type="NCBI Taxonomy" id="1402"/>
    <lineage>
        <taxon>Bacteria</taxon>
        <taxon>Bacillati</taxon>
        <taxon>Bacillota</taxon>
        <taxon>Bacilli</taxon>
        <taxon>Bacillales</taxon>
        <taxon>Bacillaceae</taxon>
        <taxon>Bacillus</taxon>
    </lineage>
</organism>
<evidence type="ECO:0000256" key="1">
    <source>
        <dbReference type="ARBA" id="ARBA00004236"/>
    </source>
</evidence>
<dbReference type="EC" id="2.7.8.-" evidence="8"/>
<dbReference type="GO" id="GO:0032049">
    <property type="term" value="P:cardiolipin biosynthetic process"/>
    <property type="evidence" value="ECO:0007669"/>
    <property type="project" value="UniProtKB-UniRule"/>
</dbReference>
<dbReference type="Pfam" id="PF13091">
    <property type="entry name" value="PLDc_2"/>
    <property type="match status" value="2"/>
</dbReference>
<evidence type="ECO:0000313" key="12">
    <source>
        <dbReference type="Proteomes" id="UP000435910"/>
    </source>
</evidence>
<dbReference type="RefSeq" id="WP_003186075.1">
    <property type="nucleotide sequence ID" value="NZ_JAPDGT010000002.1"/>
</dbReference>
<dbReference type="CDD" id="cd09112">
    <property type="entry name" value="PLDc_CLS_2"/>
    <property type="match status" value="1"/>
</dbReference>
<dbReference type="InterPro" id="IPR022924">
    <property type="entry name" value="Cardiolipin_synthase"/>
</dbReference>
<evidence type="ECO:0000256" key="3">
    <source>
        <dbReference type="ARBA" id="ARBA00022679"/>
    </source>
</evidence>
<evidence type="ECO:0000313" key="13">
    <source>
        <dbReference type="Proteomes" id="UP000595038"/>
    </source>
</evidence>
<evidence type="ECO:0000256" key="7">
    <source>
        <dbReference type="ARBA" id="ARBA00023136"/>
    </source>
</evidence>